<evidence type="ECO:0000256" key="3">
    <source>
        <dbReference type="ARBA" id="ARBA00023027"/>
    </source>
</evidence>
<dbReference type="Pfam" id="PF00389">
    <property type="entry name" value="2-Hacid_dh"/>
    <property type="match status" value="1"/>
</dbReference>
<dbReference type="InterPro" id="IPR029753">
    <property type="entry name" value="D-isomer_DH_CS"/>
</dbReference>
<evidence type="ECO:0000313" key="7">
    <source>
        <dbReference type="EMBL" id="MBB5752400.1"/>
    </source>
</evidence>
<evidence type="ECO:0000256" key="1">
    <source>
        <dbReference type="ARBA" id="ARBA00005854"/>
    </source>
</evidence>
<reference evidence="7 8" key="1">
    <citation type="submission" date="2020-08" db="EMBL/GenBank/DDBJ databases">
        <title>Genomic Encyclopedia of Type Strains, Phase IV (KMG-IV): sequencing the most valuable type-strain genomes for metagenomic binning, comparative biology and taxonomic classification.</title>
        <authorList>
            <person name="Goeker M."/>
        </authorList>
    </citation>
    <scope>NUCLEOTIDE SEQUENCE [LARGE SCALE GENOMIC DNA]</scope>
    <source>
        <strain evidence="7 8">DSM 16268</strain>
    </source>
</reference>
<keyword evidence="8" id="KW-1185">Reference proteome</keyword>
<dbReference type="PANTHER" id="PTHR42789:SF1">
    <property type="entry name" value="D-ISOMER SPECIFIC 2-HYDROXYACID DEHYDROGENASE FAMILY PROTEIN (AFU_ORTHOLOGUE AFUA_6G10090)"/>
    <property type="match status" value="1"/>
</dbReference>
<dbReference type="InterPro" id="IPR050857">
    <property type="entry name" value="D-2-hydroxyacid_DH"/>
</dbReference>
<dbReference type="Gene3D" id="3.40.50.720">
    <property type="entry name" value="NAD(P)-binding Rossmann-like Domain"/>
    <property type="match status" value="2"/>
</dbReference>
<dbReference type="PANTHER" id="PTHR42789">
    <property type="entry name" value="D-ISOMER SPECIFIC 2-HYDROXYACID DEHYDROGENASE FAMILY PROTEIN (AFU_ORTHOLOGUE AFUA_6G10090)"/>
    <property type="match status" value="1"/>
</dbReference>
<evidence type="ECO:0000256" key="4">
    <source>
        <dbReference type="RuleBase" id="RU003719"/>
    </source>
</evidence>
<feature type="domain" description="D-isomer specific 2-hydroxyacid dehydrogenase NAD-binding" evidence="6">
    <location>
        <begin position="108"/>
        <end position="284"/>
    </location>
</feature>
<dbReference type="SUPFAM" id="SSF51735">
    <property type="entry name" value="NAD(P)-binding Rossmann-fold domains"/>
    <property type="match status" value="1"/>
</dbReference>
<dbReference type="InterPro" id="IPR006140">
    <property type="entry name" value="D-isomer_DH_NAD-bd"/>
</dbReference>
<dbReference type="SUPFAM" id="SSF52283">
    <property type="entry name" value="Formate/glycerate dehydrogenase catalytic domain-like"/>
    <property type="match status" value="1"/>
</dbReference>
<sequence>MPEIVITEFMHKQAVAALSREFEVHYDPTLGLDPEGLRRIIRKVRGLIVRERTDVDIPLIADALALRVVGQIGTPADNVDRLACEGRGIEVIRAPETVADSVAEYVLAAALLLMRGAFLSTTAVIAGQWPRGHLVGREIAGKRLGLLGLDLGARAAALRARALGLTVAGWDPFLKETSPVWRDLARSEFDALIAGSDVLSVHLPAHAKTHGLLGPAALMRMKAGSVLIAVGGAGVVDEAALANMLSTGRLRGAAIDGFETEPLTGEAGKVFARVPNLILSPRVADLTVESHLRSSQAIADKMAAALRR</sequence>
<gene>
    <name evidence="7" type="ORF">GGQ63_001454</name>
</gene>
<dbReference type="EC" id="1.1.1.310" evidence="7"/>
<evidence type="ECO:0000313" key="8">
    <source>
        <dbReference type="Proteomes" id="UP000523821"/>
    </source>
</evidence>
<comment type="similarity">
    <text evidence="1 4">Belongs to the D-isomer specific 2-hydroxyacid dehydrogenase family.</text>
</comment>
<dbReference type="Pfam" id="PF02826">
    <property type="entry name" value="2-Hacid_dh_C"/>
    <property type="match status" value="1"/>
</dbReference>
<evidence type="ECO:0000256" key="2">
    <source>
        <dbReference type="ARBA" id="ARBA00023002"/>
    </source>
</evidence>
<dbReference type="InterPro" id="IPR036291">
    <property type="entry name" value="NAD(P)-bd_dom_sf"/>
</dbReference>
<protein>
    <submittedName>
        <fullName evidence="7">(S)-sulfolactate dehydrogenase</fullName>
        <ecNumber evidence="7">1.1.1.310</ecNumber>
    </submittedName>
</protein>
<organism evidence="7 8">
    <name type="scientific">Prosthecomicrobium pneumaticum</name>
    <dbReference type="NCBI Taxonomy" id="81895"/>
    <lineage>
        <taxon>Bacteria</taxon>
        <taxon>Pseudomonadati</taxon>
        <taxon>Pseudomonadota</taxon>
        <taxon>Alphaproteobacteria</taxon>
        <taxon>Hyphomicrobiales</taxon>
        <taxon>Kaistiaceae</taxon>
        <taxon>Prosthecomicrobium</taxon>
    </lineage>
</organism>
<name>A0A7W9CUY1_9HYPH</name>
<dbReference type="Proteomes" id="UP000523821">
    <property type="component" value="Unassembled WGS sequence"/>
</dbReference>
<evidence type="ECO:0000259" key="5">
    <source>
        <dbReference type="Pfam" id="PF00389"/>
    </source>
</evidence>
<dbReference type="PROSITE" id="PS00670">
    <property type="entry name" value="D_2_HYDROXYACID_DH_2"/>
    <property type="match status" value="1"/>
</dbReference>
<comment type="caution">
    <text evidence="7">The sequence shown here is derived from an EMBL/GenBank/DDBJ whole genome shotgun (WGS) entry which is preliminary data.</text>
</comment>
<dbReference type="InterPro" id="IPR006139">
    <property type="entry name" value="D-isomer_2_OHA_DH_cat_dom"/>
</dbReference>
<dbReference type="AlphaFoldDB" id="A0A7W9CUY1"/>
<dbReference type="EMBL" id="JACHOO010000003">
    <property type="protein sequence ID" value="MBB5752400.1"/>
    <property type="molecule type" value="Genomic_DNA"/>
</dbReference>
<accession>A0A7W9CUY1</accession>
<dbReference type="GO" id="GO:0051287">
    <property type="term" value="F:NAD binding"/>
    <property type="evidence" value="ECO:0007669"/>
    <property type="project" value="InterPro"/>
</dbReference>
<keyword evidence="3" id="KW-0520">NAD</keyword>
<proteinExistence type="inferred from homology"/>
<keyword evidence="2 4" id="KW-0560">Oxidoreductase</keyword>
<dbReference type="GO" id="GO:0102155">
    <property type="term" value="F:S-sulfolactate dehydrogenase activity"/>
    <property type="evidence" value="ECO:0007669"/>
    <property type="project" value="UniProtKB-EC"/>
</dbReference>
<feature type="domain" description="D-isomer specific 2-hydroxyacid dehydrogenase catalytic" evidence="5">
    <location>
        <begin position="4"/>
        <end position="306"/>
    </location>
</feature>
<evidence type="ECO:0000259" key="6">
    <source>
        <dbReference type="Pfam" id="PF02826"/>
    </source>
</evidence>
<dbReference type="RefSeq" id="WP_183854167.1">
    <property type="nucleotide sequence ID" value="NZ_JACHOO010000003.1"/>
</dbReference>